<evidence type="ECO:0000313" key="7">
    <source>
        <dbReference type="Proteomes" id="UP000297643"/>
    </source>
</evidence>
<organism evidence="6 7">
    <name type="scientific">Cryobacterium mannosilyticum</name>
    <dbReference type="NCBI Taxonomy" id="1259190"/>
    <lineage>
        <taxon>Bacteria</taxon>
        <taxon>Bacillati</taxon>
        <taxon>Actinomycetota</taxon>
        <taxon>Actinomycetes</taxon>
        <taxon>Micrococcales</taxon>
        <taxon>Microbacteriaceae</taxon>
        <taxon>Cryobacterium</taxon>
    </lineage>
</organism>
<dbReference type="Pfam" id="PF00149">
    <property type="entry name" value="Metallophos"/>
    <property type="match status" value="1"/>
</dbReference>
<dbReference type="EMBL" id="SOFM01000009">
    <property type="protein sequence ID" value="TFC06857.1"/>
    <property type="molecule type" value="Genomic_DNA"/>
</dbReference>
<dbReference type="PANTHER" id="PTHR42988">
    <property type="entry name" value="PHOSPHOHYDROLASE"/>
    <property type="match status" value="1"/>
</dbReference>
<name>A0A4R8WD41_9MICO</name>
<dbReference type="GO" id="GO:0004112">
    <property type="term" value="F:cyclic-nucleotide phosphodiesterase activity"/>
    <property type="evidence" value="ECO:0007669"/>
    <property type="project" value="InterPro"/>
</dbReference>
<proteinExistence type="inferred from homology"/>
<evidence type="ECO:0000313" key="6">
    <source>
        <dbReference type="EMBL" id="TFC06857.1"/>
    </source>
</evidence>
<dbReference type="InterPro" id="IPR050884">
    <property type="entry name" value="CNP_phosphodiesterase-III"/>
</dbReference>
<evidence type="ECO:0000256" key="1">
    <source>
        <dbReference type="ARBA" id="ARBA00022723"/>
    </source>
</evidence>
<sequence length="301" mass="31876">MGQHGPASHLIAHISDTHFLGGSRALYGTVDTDTPVRQALAQLERSGLRPDALVFTGDIADTGEADAYRRVRALVEASADRLGAQVVWVMGNHDKRAAFRTDLLGQAGSDAPVDAVFDLGGVRLIALDSSVPGYHHGELTQSQLDWLADLLSEPAPHGTVLALHHPPIPTMIPLMSILELRGQARLAEVIAGSDVRTILGGHLHYATTGLFAGVPVSVAAATCYTLDASAPQGELVGQSGGQSINLVHVYDDQIVHSTVPLGEFDVATRFDPAFLARMQSLSPEERTEAFSRQVDSTGSVA</sequence>
<dbReference type="Proteomes" id="UP000297643">
    <property type="component" value="Unassembled WGS sequence"/>
</dbReference>
<gene>
    <name evidence="6" type="ORF">E3O32_03365</name>
</gene>
<evidence type="ECO:0000256" key="4">
    <source>
        <dbReference type="ARBA" id="ARBA00025742"/>
    </source>
</evidence>
<dbReference type="GO" id="GO:0046872">
    <property type="term" value="F:metal ion binding"/>
    <property type="evidence" value="ECO:0007669"/>
    <property type="project" value="UniProtKB-KW"/>
</dbReference>
<accession>A0A4R8WD41</accession>
<protein>
    <submittedName>
        <fullName evidence="6">Phosphodiesterase</fullName>
    </submittedName>
</protein>
<keyword evidence="1" id="KW-0479">Metal-binding</keyword>
<dbReference type="Gene3D" id="3.60.21.10">
    <property type="match status" value="1"/>
</dbReference>
<keyword evidence="2" id="KW-0378">Hydrolase</keyword>
<evidence type="ECO:0000256" key="3">
    <source>
        <dbReference type="ARBA" id="ARBA00023004"/>
    </source>
</evidence>
<keyword evidence="7" id="KW-1185">Reference proteome</keyword>
<dbReference type="InterPro" id="IPR029052">
    <property type="entry name" value="Metallo-depent_PP-like"/>
</dbReference>
<evidence type="ECO:0000259" key="5">
    <source>
        <dbReference type="Pfam" id="PF00149"/>
    </source>
</evidence>
<dbReference type="CDD" id="cd07402">
    <property type="entry name" value="MPP_GpdQ"/>
    <property type="match status" value="1"/>
</dbReference>
<evidence type="ECO:0000256" key="2">
    <source>
        <dbReference type="ARBA" id="ARBA00022801"/>
    </source>
</evidence>
<comment type="similarity">
    <text evidence="4">Belongs to the cyclic nucleotide phosphodiesterase class-III family.</text>
</comment>
<dbReference type="PANTHER" id="PTHR42988:SF2">
    <property type="entry name" value="CYCLIC NUCLEOTIDE PHOSPHODIESTERASE CBUA0032-RELATED"/>
    <property type="match status" value="1"/>
</dbReference>
<keyword evidence="3" id="KW-0408">Iron</keyword>
<reference evidence="6 7" key="1">
    <citation type="submission" date="2019-03" db="EMBL/GenBank/DDBJ databases">
        <title>Genomics of glacier-inhabiting Cryobacterium strains.</title>
        <authorList>
            <person name="Liu Q."/>
            <person name="Xin Y.-H."/>
        </authorList>
    </citation>
    <scope>NUCLEOTIDE SEQUENCE [LARGE SCALE GENOMIC DNA]</scope>
    <source>
        <strain evidence="6 7">RHLT2-21</strain>
    </source>
</reference>
<dbReference type="InterPro" id="IPR004843">
    <property type="entry name" value="Calcineurin-like_PHP"/>
</dbReference>
<comment type="caution">
    <text evidence="6">The sequence shown here is derived from an EMBL/GenBank/DDBJ whole genome shotgun (WGS) entry which is preliminary data.</text>
</comment>
<dbReference type="AlphaFoldDB" id="A0A4R8WD41"/>
<dbReference type="InterPro" id="IPR026575">
    <property type="entry name" value="GpdQ/CpdA-like"/>
</dbReference>
<feature type="domain" description="Calcineurin-like phosphoesterase" evidence="5">
    <location>
        <begin position="11"/>
        <end position="205"/>
    </location>
</feature>
<dbReference type="SUPFAM" id="SSF56300">
    <property type="entry name" value="Metallo-dependent phosphatases"/>
    <property type="match status" value="1"/>
</dbReference>